<reference evidence="1 2" key="1">
    <citation type="journal article" date="1984" name="J. Virol.">
        <title>DNA analysis of insect iridescent virus 6: evidence for circular permutation and terminal redundancy.</title>
        <authorList>
            <person name="Delius H."/>
            <person name="Darai G."/>
            <person name="Fluegel R.M."/>
        </authorList>
    </citation>
    <scope>NUCLEOTIDE SEQUENCE [LARGE SCALE GENOMIC DNA]</scope>
</reference>
<reference evidence="1 2" key="3">
    <citation type="journal article" date="1987" name="Virology">
        <title>Molecular cloning and physical mapping of the genome of insect iridescent virus type 6: further evidence for circular permutation of the viral genome.</title>
        <authorList>
            <person name="Schnitzler P."/>
            <person name="Soltau J.B."/>
            <person name="Fischer M."/>
            <person name="Reisner H."/>
            <person name="Scholz J."/>
            <person name="Delius H."/>
            <person name="Darai G."/>
        </authorList>
    </citation>
    <scope>NUCLEOTIDE SEQUENCE [LARGE SCALE GENOMIC DNA]</scope>
</reference>
<reference evidence="1 2" key="9">
    <citation type="journal article" date="1994" name="J. Gen. Virol.">
        <title>Insect iridescent virus type 6 encodes a polypeptide related to the largest subunit of eukaryotic RNA polymerase II.</title>
        <authorList>
            <person name="Schnitzler P."/>
            <person name="Sonntag K.C."/>
            <person name="Muller M."/>
            <person name="Janssen W."/>
            <person name="Bugert J.J."/>
            <person name="Koonin E.V."/>
            <person name="Darai G."/>
        </authorList>
    </citation>
    <scope>NUCLEOTIDE SEQUENCE [LARGE SCALE GENOMIC DNA]</scope>
</reference>
<organismHost>
    <name type="scientific">Gryllus bimaculatus</name>
    <name type="common">Two-spotted cricket</name>
    <dbReference type="NCBI Taxonomy" id="6999"/>
</organismHost>
<reference evidence="1 2" key="11">
    <citation type="journal article" date="1994" name="Virus Genes">
        <title>Chilo iridescent virus encodes a putative helicase belonging to a distinct family within the "DEAD/H" superfamily: implications for the evolution of large DNA viruses.</title>
        <authorList>
            <person name="Sonntag K.C."/>
            <person name="Schnitzler P."/>
            <person name="Koonin E.V."/>
            <person name="Darai G."/>
        </authorList>
    </citation>
    <scope>NUCLEOTIDE SEQUENCE [LARGE SCALE GENOMIC DNA]</scope>
</reference>
<reference evidence="1 2" key="6">
    <citation type="journal article" date="1992" name="Virus Genes">
        <title>Characterization of the third origin of DNA replication of the genome of insect iridescent virus type 6.</title>
        <authorList>
            <person name="Sonntag K.C."/>
            <person name="Darai G."/>
        </authorList>
    </citation>
    <scope>NUCLEOTIDE SEQUENCE [LARGE SCALE GENOMIC DNA]</scope>
</reference>
<reference evidence="1 2" key="5">
    <citation type="journal article" date="1992" name="Virus Genes">
        <title>Identification and mapping of origins of DNA replication within the DNA sequences of the genome of insect iridescent virus type 6.</title>
        <authorList>
            <person name="Handermann M."/>
            <person name="Schnitzler P."/>
            <person name="Rosen-Wolff A."/>
            <person name="Raab K."/>
            <person name="Sonntag K.C."/>
            <person name="Darai G."/>
        </authorList>
    </citation>
    <scope>NUCLEOTIDE SEQUENCE [LARGE SCALE GENOMIC DNA]</scope>
</reference>
<evidence type="ECO:0000313" key="2">
    <source>
        <dbReference type="Proteomes" id="UP000001359"/>
    </source>
</evidence>
<reference evidence="1 2" key="14">
    <citation type="journal article" date="1999" name="Virus Genes">
        <title>Identification of a gene cluster within the genome of Chilo iridescent virus encoding enzymes involved in viral DNA replication and processing.</title>
        <authorList>
            <person name="Muller K."/>
            <person name="Tidona C.A."/>
            <person name="Darai G."/>
        </authorList>
    </citation>
    <scope>NUCLEOTIDE SEQUENCE [LARGE SCALE GENOMIC DNA]</scope>
</reference>
<reference evidence="1 2" key="13">
    <citation type="journal article" date="1998" name="Virus Genes">
        <title>Identification of a thymidylate synthase gene within the genome of Chilo iridescent virus.</title>
        <authorList>
            <person name="Muller K."/>
            <person name="Tidona C.A."/>
            <person name="Bahr U."/>
            <person name="Darai G."/>
        </authorList>
    </citation>
    <scope>NUCLEOTIDE SEQUENCE [LARGE SCALE GENOMIC DNA]</scope>
</reference>
<organismHost>
    <name type="scientific">Gryllus campestris</name>
    <dbReference type="NCBI Taxonomy" id="58607"/>
</organismHost>
<reference evidence="1 2" key="12">
    <citation type="journal article" date="1997" name="Virus Genes">
        <title>The DNA sequence of Chilo iridescent virus between the genome coordinates 0.101 and 0.391; similarities in coding strategy between insect and vertebrate iridoviruses.</title>
        <authorList>
            <person name="Bahr U."/>
            <person name="Tidona C.A."/>
            <person name="Darai G."/>
        </authorList>
    </citation>
    <scope>NUCLEOTIDE SEQUENCE [LARGE SCALE GENOMIC DNA]</scope>
</reference>
<dbReference type="RefSeq" id="NP_149786.1">
    <property type="nucleotide sequence ID" value="NC_003038.1"/>
</dbReference>
<protein>
    <submittedName>
        <fullName evidence="1">323L</fullName>
    </submittedName>
</protein>
<evidence type="ECO:0000313" key="1">
    <source>
        <dbReference type="EMBL" id="AAK82184.1"/>
    </source>
</evidence>
<organismHost>
    <name type="scientific">Spodoptera frugiperda</name>
    <name type="common">Fall armyworm</name>
    <dbReference type="NCBI Taxonomy" id="7108"/>
</organismHost>
<organismHost>
    <name type="scientific">Chilo suppressalis</name>
    <name type="common">Asiatic rice borer moth</name>
    <dbReference type="NCBI Taxonomy" id="168631"/>
</organismHost>
<reference evidence="1 2" key="2">
    <citation type="journal article" date="1986" name="Med. Microbiol. Immunol.">
        <title>Insect iridescent virus type 6 induced toxic degenerative hepatitis in mice.</title>
        <authorList>
            <person name="Lorbacher de Ruiz H."/>
            <person name="Gelderblom H."/>
            <person name="Hofmann W."/>
            <person name="Darai G."/>
        </authorList>
    </citation>
    <scope>NUCLEOTIDE SEQUENCE [LARGE SCALE GENOMIC DNA]</scope>
</reference>
<name>Q91FK1_IIV6</name>
<dbReference type="GeneID" id="1733409"/>
<reference evidence="1 2" key="10">
    <citation type="journal article" date="1994" name="Nucleic Acids Res.">
        <title>Identification of genes encoding zinc finger proteins, non-histone chromosomal HMG protein homologue, and a putative GTP phosphohydrolase in the genome of Chilo iridescent virus.</title>
        <authorList>
            <person name="Schnitzler P."/>
            <person name="Hug M."/>
            <person name="Handermann M."/>
            <person name="Janssen W."/>
            <person name="Koonin E.V."/>
            <person name="Delius H."/>
            <person name="Darai C."/>
        </authorList>
    </citation>
    <scope>NUCLEOTIDE SEQUENCE [LARGE SCALE GENOMIC DNA]</scope>
</reference>
<reference evidence="1 2" key="7">
    <citation type="journal article" date="1993" name="J. Gen. Virol.">
        <title>Identification of the gene encoding the major capsid protein of insect iridescent virus type 6 by polymerase chain reaction.</title>
        <authorList>
            <person name="Stohwasser R."/>
            <person name="Raab K."/>
            <person name="Schnitzler P."/>
            <person name="Janssen W."/>
            <person name="Darai G."/>
        </authorList>
    </citation>
    <scope>NUCLEOTIDE SEQUENCE [LARGE SCALE GENOMIC DNA]</scope>
</reference>
<proteinExistence type="predicted"/>
<sequence length="55" mass="6886">MYLTPHVHFVTHPKNYVNKYFLRIMHHYNFCNELLNCHLIINYIPHYHNHGYNLF</sequence>
<reference evidence="1 2" key="8">
    <citation type="journal article" date="1994" name="Intervirology">
        <title>Identification of the primary structure and the coding capacity of the genome of insect iridescent virus type 6 between the genome coordinates 0.310 and 0.347 (7990 bp).</title>
        <authorList>
            <person name="Sonntag K.C."/>
            <person name="Schnitzler P."/>
            <person name="Janssen W."/>
            <person name="Darai G."/>
        </authorList>
    </citation>
    <scope>NUCLEOTIDE SEQUENCE [LARGE SCALE GENOMIC DNA]</scope>
</reference>
<organismHost>
    <name type="scientific">Acheta domesticus</name>
    <name type="common">House cricket</name>
    <dbReference type="NCBI Taxonomy" id="6997"/>
</organismHost>
<dbReference type="KEGG" id="vg:1733409"/>
<reference evidence="1 2" key="15">
    <citation type="journal article" date="2001" name="Virology">
        <title>Analysis of the first complete DNA sequence of an invertebrate iridovirus: coding strategy of the genome of Chilo iridescent virus.</title>
        <authorList>
            <person name="Jakob N.J."/>
            <person name="Muller K."/>
            <person name="Bahr U."/>
            <person name="Darai G."/>
        </authorList>
    </citation>
    <scope>NUCLEOTIDE SEQUENCE [LARGE SCALE GENOMIC DNA]</scope>
</reference>
<dbReference type="Proteomes" id="UP000001359">
    <property type="component" value="Segment"/>
</dbReference>
<keyword evidence="2" id="KW-1185">Reference proteome</keyword>
<reference evidence="1 2" key="4">
    <citation type="journal article" date="1988" name="Virology">
        <title>Identification and characterization of the repetitive DNA element in the genome of insect iridescent virus type 6.</title>
        <authorList>
            <person name="Fischer M."/>
            <person name="Schnitzler P."/>
            <person name="Delius H."/>
            <person name="Darai G."/>
        </authorList>
    </citation>
    <scope>NUCLEOTIDE SEQUENCE [LARGE SCALE GENOMIC DNA]</scope>
</reference>
<accession>Q91FK1</accession>
<dbReference type="EMBL" id="AF303741">
    <property type="protein sequence ID" value="AAK82184.1"/>
    <property type="molecule type" value="Genomic_DNA"/>
</dbReference>
<organism evidence="1 2">
    <name type="scientific">Invertebrate iridescent virus 6</name>
    <name type="common">IIV-6</name>
    <name type="synonym">Chilo iridescent virus</name>
    <dbReference type="NCBI Taxonomy" id="176652"/>
    <lineage>
        <taxon>Viruses</taxon>
        <taxon>Varidnaviria</taxon>
        <taxon>Bamfordvirae</taxon>
        <taxon>Nucleocytoviricota</taxon>
        <taxon>Megaviricetes</taxon>
        <taxon>Pimascovirales</taxon>
        <taxon>Pimascovirales incertae sedis</taxon>
        <taxon>Iridoviridae</taxon>
        <taxon>Betairidovirinae</taxon>
        <taxon>Iridovirus</taxon>
        <taxon>Iridovirus chilo1</taxon>
    </lineage>
</organism>